<protein>
    <submittedName>
        <fullName evidence="7">TetR/AcrR family transcriptional regulator C-terminal domain-containing protein</fullName>
    </submittedName>
</protein>
<evidence type="ECO:0000256" key="1">
    <source>
        <dbReference type="ARBA" id="ARBA00022491"/>
    </source>
</evidence>
<name>A0ABP8EWG0_9MICO</name>
<keyword evidence="2" id="KW-0805">Transcription regulation</keyword>
<dbReference type="SUPFAM" id="SSF48498">
    <property type="entry name" value="Tetracyclin repressor-like, C-terminal domain"/>
    <property type="match status" value="1"/>
</dbReference>
<evidence type="ECO:0000256" key="3">
    <source>
        <dbReference type="ARBA" id="ARBA00023125"/>
    </source>
</evidence>
<evidence type="ECO:0000313" key="8">
    <source>
        <dbReference type="Proteomes" id="UP001499841"/>
    </source>
</evidence>
<dbReference type="InterPro" id="IPR050109">
    <property type="entry name" value="HTH-type_TetR-like_transc_reg"/>
</dbReference>
<keyword evidence="4" id="KW-0804">Transcription</keyword>
<feature type="DNA-binding region" description="H-T-H motif" evidence="5">
    <location>
        <begin position="36"/>
        <end position="55"/>
    </location>
</feature>
<proteinExistence type="predicted"/>
<feature type="domain" description="HTH tetR-type" evidence="6">
    <location>
        <begin position="13"/>
        <end position="73"/>
    </location>
</feature>
<dbReference type="Gene3D" id="1.10.10.60">
    <property type="entry name" value="Homeodomain-like"/>
    <property type="match status" value="1"/>
</dbReference>
<dbReference type="InterPro" id="IPR001647">
    <property type="entry name" value="HTH_TetR"/>
</dbReference>
<accession>A0ABP8EWG0</accession>
<organism evidence="7 8">
    <name type="scientific">Georgenia daeguensis</name>
    <dbReference type="NCBI Taxonomy" id="908355"/>
    <lineage>
        <taxon>Bacteria</taxon>
        <taxon>Bacillati</taxon>
        <taxon>Actinomycetota</taxon>
        <taxon>Actinomycetes</taxon>
        <taxon>Micrococcales</taxon>
        <taxon>Bogoriellaceae</taxon>
        <taxon>Georgenia</taxon>
    </lineage>
</organism>
<dbReference type="EMBL" id="BAABBA010000013">
    <property type="protein sequence ID" value="GAA4288334.1"/>
    <property type="molecule type" value="Genomic_DNA"/>
</dbReference>
<dbReference type="PANTHER" id="PTHR30055">
    <property type="entry name" value="HTH-TYPE TRANSCRIPTIONAL REGULATOR RUTR"/>
    <property type="match status" value="1"/>
</dbReference>
<gene>
    <name evidence="7" type="ORF">GCM10022262_26940</name>
</gene>
<evidence type="ECO:0000313" key="7">
    <source>
        <dbReference type="EMBL" id="GAA4288334.1"/>
    </source>
</evidence>
<comment type="caution">
    <text evidence="7">The sequence shown here is derived from an EMBL/GenBank/DDBJ whole genome shotgun (WGS) entry which is preliminary data.</text>
</comment>
<dbReference type="Pfam" id="PF02909">
    <property type="entry name" value="TetR_C_1"/>
    <property type="match status" value="1"/>
</dbReference>
<dbReference type="PRINTS" id="PR00400">
    <property type="entry name" value="TETREPRESSOR"/>
</dbReference>
<dbReference type="InterPro" id="IPR004111">
    <property type="entry name" value="Repressor_TetR_C"/>
</dbReference>
<dbReference type="InterPro" id="IPR009057">
    <property type="entry name" value="Homeodomain-like_sf"/>
</dbReference>
<keyword evidence="1" id="KW-0678">Repressor</keyword>
<keyword evidence="8" id="KW-1185">Reference proteome</keyword>
<dbReference type="Proteomes" id="UP001499841">
    <property type="component" value="Unassembled WGS sequence"/>
</dbReference>
<dbReference type="PROSITE" id="PS50977">
    <property type="entry name" value="HTH_TETR_2"/>
    <property type="match status" value="1"/>
</dbReference>
<reference evidence="8" key="1">
    <citation type="journal article" date="2019" name="Int. J. Syst. Evol. Microbiol.">
        <title>The Global Catalogue of Microorganisms (GCM) 10K type strain sequencing project: providing services to taxonomists for standard genome sequencing and annotation.</title>
        <authorList>
            <consortium name="The Broad Institute Genomics Platform"/>
            <consortium name="The Broad Institute Genome Sequencing Center for Infectious Disease"/>
            <person name="Wu L."/>
            <person name="Ma J."/>
        </authorList>
    </citation>
    <scope>NUCLEOTIDE SEQUENCE [LARGE SCALE GENOMIC DNA]</scope>
    <source>
        <strain evidence="8">JCM 17459</strain>
    </source>
</reference>
<evidence type="ECO:0000256" key="5">
    <source>
        <dbReference type="PROSITE-ProRule" id="PRU00335"/>
    </source>
</evidence>
<sequence length="232" mass="25201">MEDGDGSREGRIPLSRQRVLDHAVAVADAGGLASLTMRSLAKELGVRPMALYHYFANKDEILDGIVDQVFSEIELPSPGGDWREEITRRAASARSVLRRHSWAIALMESRSTPGPANLRQHEAVLATLRGAGLSLEMTGHAYALLDAFVYGFAIQEAALPFDTNTTPEVVAAIAARFSGGDYPYMQEYATERAMKPGYDFGDEFEFGLGVILDALERLAGPMRASLPRGAEA</sequence>
<keyword evidence="3 5" id="KW-0238">DNA-binding</keyword>
<evidence type="ECO:0000256" key="2">
    <source>
        <dbReference type="ARBA" id="ARBA00023015"/>
    </source>
</evidence>
<dbReference type="PANTHER" id="PTHR30055:SF151">
    <property type="entry name" value="TRANSCRIPTIONAL REGULATORY PROTEIN"/>
    <property type="match status" value="1"/>
</dbReference>
<evidence type="ECO:0000256" key="4">
    <source>
        <dbReference type="ARBA" id="ARBA00023163"/>
    </source>
</evidence>
<dbReference type="Pfam" id="PF00440">
    <property type="entry name" value="TetR_N"/>
    <property type="match status" value="1"/>
</dbReference>
<dbReference type="SUPFAM" id="SSF46689">
    <property type="entry name" value="Homeodomain-like"/>
    <property type="match status" value="1"/>
</dbReference>
<dbReference type="InterPro" id="IPR003012">
    <property type="entry name" value="Tet_transcr_reg_TetR"/>
</dbReference>
<dbReference type="InterPro" id="IPR036271">
    <property type="entry name" value="Tet_transcr_reg_TetR-rel_C_sf"/>
</dbReference>
<dbReference type="Gene3D" id="1.10.357.10">
    <property type="entry name" value="Tetracycline Repressor, domain 2"/>
    <property type="match status" value="1"/>
</dbReference>
<dbReference type="PRINTS" id="PR00455">
    <property type="entry name" value="HTHTETR"/>
</dbReference>
<evidence type="ECO:0000259" key="6">
    <source>
        <dbReference type="PROSITE" id="PS50977"/>
    </source>
</evidence>